<feature type="compositionally biased region" description="Basic residues" evidence="1">
    <location>
        <begin position="302"/>
        <end position="320"/>
    </location>
</feature>
<proteinExistence type="predicted"/>
<dbReference type="Proteomes" id="UP000800094">
    <property type="component" value="Unassembled WGS sequence"/>
</dbReference>
<feature type="region of interest" description="Disordered" evidence="1">
    <location>
        <begin position="29"/>
        <end position="343"/>
    </location>
</feature>
<feature type="compositionally biased region" description="Polar residues" evidence="1">
    <location>
        <begin position="230"/>
        <end position="241"/>
    </location>
</feature>
<name>A0A6A6IT27_9PLEO</name>
<dbReference type="EMBL" id="ML987191">
    <property type="protein sequence ID" value="KAF2253695.1"/>
    <property type="molecule type" value="Genomic_DNA"/>
</dbReference>
<protein>
    <submittedName>
        <fullName evidence="2">Uncharacterized protein</fullName>
    </submittedName>
</protein>
<accession>A0A6A6IT27</accession>
<organism evidence="2 3">
    <name type="scientific">Trematosphaeria pertusa</name>
    <dbReference type="NCBI Taxonomy" id="390896"/>
    <lineage>
        <taxon>Eukaryota</taxon>
        <taxon>Fungi</taxon>
        <taxon>Dikarya</taxon>
        <taxon>Ascomycota</taxon>
        <taxon>Pezizomycotina</taxon>
        <taxon>Dothideomycetes</taxon>
        <taxon>Pleosporomycetidae</taxon>
        <taxon>Pleosporales</taxon>
        <taxon>Massarineae</taxon>
        <taxon>Trematosphaeriaceae</taxon>
        <taxon>Trematosphaeria</taxon>
    </lineage>
</organism>
<dbReference type="AlphaFoldDB" id="A0A6A6IT27"/>
<gene>
    <name evidence="2" type="ORF">BU26DRAFT_588753</name>
</gene>
<dbReference type="OrthoDB" id="3672634at2759"/>
<feature type="compositionally biased region" description="Gly residues" evidence="1">
    <location>
        <begin position="82"/>
        <end position="119"/>
    </location>
</feature>
<dbReference type="GeneID" id="54588050"/>
<reference evidence="2" key="1">
    <citation type="journal article" date="2020" name="Stud. Mycol.">
        <title>101 Dothideomycetes genomes: a test case for predicting lifestyles and emergence of pathogens.</title>
        <authorList>
            <person name="Haridas S."/>
            <person name="Albert R."/>
            <person name="Binder M."/>
            <person name="Bloem J."/>
            <person name="Labutti K."/>
            <person name="Salamov A."/>
            <person name="Andreopoulos B."/>
            <person name="Baker S."/>
            <person name="Barry K."/>
            <person name="Bills G."/>
            <person name="Bluhm B."/>
            <person name="Cannon C."/>
            <person name="Castanera R."/>
            <person name="Culley D."/>
            <person name="Daum C."/>
            <person name="Ezra D."/>
            <person name="Gonzalez J."/>
            <person name="Henrissat B."/>
            <person name="Kuo A."/>
            <person name="Liang C."/>
            <person name="Lipzen A."/>
            <person name="Lutzoni F."/>
            <person name="Magnuson J."/>
            <person name="Mondo S."/>
            <person name="Nolan M."/>
            <person name="Ohm R."/>
            <person name="Pangilinan J."/>
            <person name="Park H.-J."/>
            <person name="Ramirez L."/>
            <person name="Alfaro M."/>
            <person name="Sun H."/>
            <person name="Tritt A."/>
            <person name="Yoshinaga Y."/>
            <person name="Zwiers L.-H."/>
            <person name="Turgeon B."/>
            <person name="Goodwin S."/>
            <person name="Spatafora J."/>
            <person name="Crous P."/>
            <person name="Grigoriev I."/>
        </authorList>
    </citation>
    <scope>NUCLEOTIDE SEQUENCE</scope>
    <source>
        <strain evidence="2">CBS 122368</strain>
    </source>
</reference>
<feature type="compositionally biased region" description="Basic and acidic residues" evidence="1">
    <location>
        <begin position="322"/>
        <end position="332"/>
    </location>
</feature>
<feature type="compositionally biased region" description="Basic and acidic residues" evidence="1">
    <location>
        <begin position="29"/>
        <end position="42"/>
    </location>
</feature>
<feature type="compositionally biased region" description="Low complexity" evidence="1">
    <location>
        <begin position="144"/>
        <end position="160"/>
    </location>
</feature>
<evidence type="ECO:0000313" key="3">
    <source>
        <dbReference type="Proteomes" id="UP000800094"/>
    </source>
</evidence>
<feature type="compositionally biased region" description="Basic and acidic residues" evidence="1">
    <location>
        <begin position="285"/>
        <end position="295"/>
    </location>
</feature>
<keyword evidence="3" id="KW-1185">Reference proteome</keyword>
<feature type="compositionally biased region" description="Gly residues" evidence="1">
    <location>
        <begin position="126"/>
        <end position="143"/>
    </location>
</feature>
<evidence type="ECO:0000256" key="1">
    <source>
        <dbReference type="SAM" id="MobiDB-lite"/>
    </source>
</evidence>
<sequence>MGCCFSKPRPPLVGLQDQEGRTVMLVMDNDPRIDERRREVAEGKWSNGGNPMAGRPPQSGGQEEFQAPPGLDWFNQQNNAPVGGGGGFGGQSQGGGGFGGQFQGGGGFGGPSHGGGGFHRGQSQVGSGGPFGQQSQGGGGGPFGQQSSGRRGRGSQFKGSKTGVFSHPTGLSSKLGGPHVQVRGYDTGDPKLYHQNHGNLGPPATSTRPFVDNGPRGQGDRDRTQKKRGGSQNRNQGNPFQGDQRGNPLAGWGEENLAAPPKRHVDLENLGPNTVYDDPGPAARDPTRRRGEKSRAPPAPNQRRKSRSRTPPPRRQRSRSPRQNDEYPHGDMRWPPPHTSHAKPLRLTTSYIKEGRVFYNLIYQNSFPDAKDIEANIIKDTKEARKKMPQEENPRMKIYQALDSQPPKLAKISEGPRGKIWIVEEGDEALVGCILELKTVTLRDGGREKFQIFGVGVKEIADAILLIS</sequence>
<dbReference type="RefSeq" id="XP_033688699.1">
    <property type="nucleotide sequence ID" value="XM_033834720.1"/>
</dbReference>
<evidence type="ECO:0000313" key="2">
    <source>
        <dbReference type="EMBL" id="KAF2253695.1"/>
    </source>
</evidence>